<keyword evidence="1" id="KW-0472">Membrane</keyword>
<sequence length="71" mass="8172">MAHQIHLCATGWFSPWSFLQSVIYWLCLWICLLLARWPRLPALLGPDELGWCSGGKWHQISLCLILPSLHS</sequence>
<dbReference type="EMBL" id="JAHRIP010059009">
    <property type="protein sequence ID" value="MEQ2304320.1"/>
    <property type="molecule type" value="Genomic_DNA"/>
</dbReference>
<keyword evidence="1" id="KW-1133">Transmembrane helix</keyword>
<protein>
    <submittedName>
        <fullName evidence="2">Uncharacterized protein</fullName>
    </submittedName>
</protein>
<comment type="caution">
    <text evidence="2">The sequence shown here is derived from an EMBL/GenBank/DDBJ whole genome shotgun (WGS) entry which is preliminary data.</text>
</comment>
<evidence type="ECO:0000256" key="1">
    <source>
        <dbReference type="SAM" id="Phobius"/>
    </source>
</evidence>
<evidence type="ECO:0000313" key="3">
    <source>
        <dbReference type="Proteomes" id="UP001469553"/>
    </source>
</evidence>
<feature type="transmembrane region" description="Helical" evidence="1">
    <location>
        <begin position="16"/>
        <end position="35"/>
    </location>
</feature>
<proteinExistence type="predicted"/>
<evidence type="ECO:0000313" key="2">
    <source>
        <dbReference type="EMBL" id="MEQ2304320.1"/>
    </source>
</evidence>
<keyword evidence="3" id="KW-1185">Reference proteome</keyword>
<feature type="non-terminal residue" evidence="2">
    <location>
        <position position="71"/>
    </location>
</feature>
<organism evidence="2 3">
    <name type="scientific">Ameca splendens</name>
    <dbReference type="NCBI Taxonomy" id="208324"/>
    <lineage>
        <taxon>Eukaryota</taxon>
        <taxon>Metazoa</taxon>
        <taxon>Chordata</taxon>
        <taxon>Craniata</taxon>
        <taxon>Vertebrata</taxon>
        <taxon>Euteleostomi</taxon>
        <taxon>Actinopterygii</taxon>
        <taxon>Neopterygii</taxon>
        <taxon>Teleostei</taxon>
        <taxon>Neoteleostei</taxon>
        <taxon>Acanthomorphata</taxon>
        <taxon>Ovalentaria</taxon>
        <taxon>Atherinomorphae</taxon>
        <taxon>Cyprinodontiformes</taxon>
        <taxon>Goodeidae</taxon>
        <taxon>Ameca</taxon>
    </lineage>
</organism>
<name>A0ABV0ZEK3_9TELE</name>
<accession>A0ABV0ZEK3</accession>
<dbReference type="Proteomes" id="UP001469553">
    <property type="component" value="Unassembled WGS sequence"/>
</dbReference>
<gene>
    <name evidence="2" type="ORF">AMECASPLE_025819</name>
</gene>
<keyword evidence="1" id="KW-0812">Transmembrane</keyword>
<reference evidence="2 3" key="1">
    <citation type="submission" date="2021-06" db="EMBL/GenBank/DDBJ databases">
        <authorList>
            <person name="Palmer J.M."/>
        </authorList>
    </citation>
    <scope>NUCLEOTIDE SEQUENCE [LARGE SCALE GENOMIC DNA]</scope>
    <source>
        <strain evidence="2 3">AS_MEX2019</strain>
        <tissue evidence="2">Muscle</tissue>
    </source>
</reference>